<organism evidence="1 2">
    <name type="scientific">Opisthorchis viverrini</name>
    <name type="common">Southeast Asian liver fluke</name>
    <dbReference type="NCBI Taxonomy" id="6198"/>
    <lineage>
        <taxon>Eukaryota</taxon>
        <taxon>Metazoa</taxon>
        <taxon>Spiralia</taxon>
        <taxon>Lophotrochozoa</taxon>
        <taxon>Platyhelminthes</taxon>
        <taxon>Trematoda</taxon>
        <taxon>Digenea</taxon>
        <taxon>Opisthorchiida</taxon>
        <taxon>Opisthorchiata</taxon>
        <taxon>Opisthorchiidae</taxon>
        <taxon>Opisthorchis</taxon>
    </lineage>
</organism>
<dbReference type="CTD" id="20316672"/>
<dbReference type="Proteomes" id="UP000054324">
    <property type="component" value="Unassembled WGS sequence"/>
</dbReference>
<evidence type="ECO:0000313" key="2">
    <source>
        <dbReference type="Proteomes" id="UP000054324"/>
    </source>
</evidence>
<dbReference type="EMBL" id="KL596648">
    <property type="protein sequence ID" value="KER31300.1"/>
    <property type="molecule type" value="Genomic_DNA"/>
</dbReference>
<name>A0A075A6M6_OPIVI</name>
<reference evidence="1 2" key="1">
    <citation type="submission" date="2013-11" db="EMBL/GenBank/DDBJ databases">
        <title>Opisthorchis viverrini - life in the bile duct.</title>
        <authorList>
            <person name="Young N.D."/>
            <person name="Nagarajan N."/>
            <person name="Lin S.J."/>
            <person name="Korhonen P.K."/>
            <person name="Jex A.R."/>
            <person name="Hall R.S."/>
            <person name="Safavi-Hemami H."/>
            <person name="Kaewkong W."/>
            <person name="Bertrand D."/>
            <person name="Gao S."/>
            <person name="Seet Q."/>
            <person name="Wongkham S."/>
            <person name="Teh B.T."/>
            <person name="Wongkham C."/>
            <person name="Intapan P.M."/>
            <person name="Maleewong W."/>
            <person name="Yang X."/>
            <person name="Hu M."/>
            <person name="Wang Z."/>
            <person name="Hofmann A."/>
            <person name="Sternberg P.W."/>
            <person name="Tan P."/>
            <person name="Wang J."/>
            <person name="Gasser R.B."/>
        </authorList>
    </citation>
    <scope>NUCLEOTIDE SEQUENCE [LARGE SCALE GENOMIC DNA]</scope>
</reference>
<dbReference type="KEGG" id="ovi:T265_02484"/>
<dbReference type="GeneID" id="20316672"/>
<dbReference type="RefSeq" id="XP_009164997.1">
    <property type="nucleotide sequence ID" value="XM_009166733.1"/>
</dbReference>
<protein>
    <submittedName>
        <fullName evidence="1">Uncharacterized protein</fullName>
    </submittedName>
</protein>
<gene>
    <name evidence="1" type="ORF">T265_02484</name>
</gene>
<evidence type="ECO:0000313" key="1">
    <source>
        <dbReference type="EMBL" id="KER31300.1"/>
    </source>
</evidence>
<keyword evidence="2" id="KW-1185">Reference proteome</keyword>
<dbReference type="AlphaFoldDB" id="A0A075A6M6"/>
<sequence length="130" mass="14703">MILELGNRNHFVTQTSDAGIMDVGRLDDSNEPMLNERDTQYLSWRSSDSRSALVNPFTNVWLFGCNSPISRSSLAQCWLPVSISTERFELEIIDAPRHVQRMTHAQGHHPYDTFRIADALAELTKLGLAT</sequence>
<accession>A0A075A6M6</accession>
<proteinExistence type="predicted"/>